<evidence type="ECO:0000256" key="3">
    <source>
        <dbReference type="ARBA" id="ARBA00022840"/>
    </source>
</evidence>
<dbReference type="InterPro" id="IPR027417">
    <property type="entry name" value="P-loop_NTPase"/>
</dbReference>
<dbReference type="GO" id="GO:0005524">
    <property type="term" value="F:ATP binding"/>
    <property type="evidence" value="ECO:0007669"/>
    <property type="project" value="UniProtKB-KW"/>
</dbReference>
<dbReference type="GO" id="GO:0016887">
    <property type="term" value="F:ATP hydrolysis activity"/>
    <property type="evidence" value="ECO:0007669"/>
    <property type="project" value="InterPro"/>
</dbReference>
<proteinExistence type="predicted"/>
<dbReference type="Pfam" id="PF00005">
    <property type="entry name" value="ABC_tran"/>
    <property type="match status" value="1"/>
</dbReference>
<dbReference type="Gene3D" id="3.40.50.300">
    <property type="entry name" value="P-loop containing nucleotide triphosphate hydrolases"/>
    <property type="match status" value="1"/>
</dbReference>
<comment type="caution">
    <text evidence="6">The sequence shown here is derived from an EMBL/GenBank/DDBJ whole genome shotgun (WGS) entry which is preliminary data.</text>
</comment>
<keyword evidence="1" id="KW-0813">Transport</keyword>
<dbReference type="InterPro" id="IPR003439">
    <property type="entry name" value="ABC_transporter-like_ATP-bd"/>
</dbReference>
<sequence>MEYQLELINVAKVYKDFLAVDDVNLQIKKGEIVSFLGASGCGKTTTLRMIAGLIHPTRGTIRIQGEDMVQVPPYKRDISMVFQNYALFPHLTVYENIVYGLKTRKIRDKKVLKEKAEEIMKIVQLSGVENRYPKQLSGGQQQRVSLARAMVVKPKLMLFDEPLSNLDAKLRESTRVEIRNLLKTMGVTAIYVTHDQEEALTISDRIAVMNQGKIEQITEPACLYQKPATSFIAGFVGHANFIDGVVQSVLTDKIRITTASGKQVFVKKDAQRSLSPGAQVSCIIRPENIQLCEKEQESADNIFPGKIKARIYLGSTIRYIVDCAEGKDFEVDLHTRDSGHCVEGDTVFLAFQEENLVLVDR</sequence>
<dbReference type="PANTHER" id="PTHR42781">
    <property type="entry name" value="SPERMIDINE/PUTRESCINE IMPORT ATP-BINDING PROTEIN POTA"/>
    <property type="match status" value="1"/>
</dbReference>
<dbReference type="GO" id="GO:0015418">
    <property type="term" value="F:ABC-type quaternary ammonium compound transporting activity"/>
    <property type="evidence" value="ECO:0007669"/>
    <property type="project" value="UniProtKB-EC"/>
</dbReference>
<dbReference type="EMBL" id="SVNY01000003">
    <property type="protein sequence ID" value="MBE6833526.1"/>
    <property type="molecule type" value="Genomic_DNA"/>
</dbReference>
<dbReference type="Gene3D" id="2.40.50.100">
    <property type="match status" value="1"/>
</dbReference>
<dbReference type="EC" id="7.6.2.9" evidence="4"/>
<evidence type="ECO:0000256" key="4">
    <source>
        <dbReference type="ARBA" id="ARBA00066388"/>
    </source>
</evidence>
<keyword evidence="2" id="KW-0547">Nucleotide-binding</keyword>
<dbReference type="PANTHER" id="PTHR42781:SF4">
    <property type="entry name" value="SPERMIDINE_PUTRESCINE IMPORT ATP-BINDING PROTEIN POTA"/>
    <property type="match status" value="1"/>
</dbReference>
<dbReference type="InterPro" id="IPR013611">
    <property type="entry name" value="Transp-assoc_OB_typ2"/>
</dbReference>
<dbReference type="GO" id="GO:0043190">
    <property type="term" value="C:ATP-binding cassette (ABC) transporter complex"/>
    <property type="evidence" value="ECO:0007669"/>
    <property type="project" value="InterPro"/>
</dbReference>
<dbReference type="InterPro" id="IPR008995">
    <property type="entry name" value="Mo/tungstate-bd_C_term_dom"/>
</dbReference>
<dbReference type="SUPFAM" id="SSF50331">
    <property type="entry name" value="MOP-like"/>
    <property type="match status" value="1"/>
</dbReference>
<evidence type="ECO:0000313" key="6">
    <source>
        <dbReference type="EMBL" id="MBE6833526.1"/>
    </source>
</evidence>
<dbReference type="AlphaFoldDB" id="A0A928KWP8"/>
<feature type="domain" description="ABC transporter" evidence="5">
    <location>
        <begin position="5"/>
        <end position="236"/>
    </location>
</feature>
<dbReference type="PROSITE" id="PS00211">
    <property type="entry name" value="ABC_TRANSPORTER_1"/>
    <property type="match status" value="1"/>
</dbReference>
<keyword evidence="3 6" id="KW-0067">ATP-binding</keyword>
<reference evidence="6" key="1">
    <citation type="submission" date="2019-04" db="EMBL/GenBank/DDBJ databases">
        <title>Evolution of Biomass-Degrading Anaerobic Consortia Revealed by Metagenomics.</title>
        <authorList>
            <person name="Peng X."/>
        </authorList>
    </citation>
    <scope>NUCLEOTIDE SEQUENCE</scope>
    <source>
        <strain evidence="6">SIG551</strain>
    </source>
</reference>
<dbReference type="InterPro" id="IPR050093">
    <property type="entry name" value="ABC_SmlMolc_Importer"/>
</dbReference>
<dbReference type="InterPro" id="IPR003593">
    <property type="entry name" value="AAA+_ATPase"/>
</dbReference>
<dbReference type="Proteomes" id="UP000754750">
    <property type="component" value="Unassembled WGS sequence"/>
</dbReference>
<dbReference type="PROSITE" id="PS50893">
    <property type="entry name" value="ABC_TRANSPORTER_2"/>
    <property type="match status" value="1"/>
</dbReference>
<dbReference type="FunFam" id="3.40.50.300:FF:000425">
    <property type="entry name" value="Probable ABC transporter, ATP-binding subunit"/>
    <property type="match status" value="1"/>
</dbReference>
<dbReference type="RefSeq" id="WP_326840392.1">
    <property type="nucleotide sequence ID" value="NZ_SVNY01000003.1"/>
</dbReference>
<accession>A0A928KWP8</accession>
<dbReference type="SUPFAM" id="SSF52540">
    <property type="entry name" value="P-loop containing nucleoside triphosphate hydrolases"/>
    <property type="match status" value="1"/>
</dbReference>
<name>A0A928KWP8_9FIRM</name>
<organism evidence="6 7">
    <name type="scientific">Faecalispora sporosphaeroides</name>
    <dbReference type="NCBI Taxonomy" id="1549"/>
    <lineage>
        <taxon>Bacteria</taxon>
        <taxon>Bacillati</taxon>
        <taxon>Bacillota</taxon>
        <taxon>Clostridia</taxon>
        <taxon>Eubacteriales</taxon>
        <taxon>Oscillospiraceae</taxon>
        <taxon>Faecalispora</taxon>
    </lineage>
</organism>
<protein>
    <recommendedName>
        <fullName evidence="4">ABC-type quaternary amine transporter</fullName>
        <ecNumber evidence="4">7.6.2.9</ecNumber>
    </recommendedName>
</protein>
<gene>
    <name evidence="6" type="ORF">E7512_08095</name>
</gene>
<evidence type="ECO:0000259" key="5">
    <source>
        <dbReference type="PROSITE" id="PS50893"/>
    </source>
</evidence>
<evidence type="ECO:0000256" key="1">
    <source>
        <dbReference type="ARBA" id="ARBA00022448"/>
    </source>
</evidence>
<dbReference type="InterPro" id="IPR017871">
    <property type="entry name" value="ABC_transporter-like_CS"/>
</dbReference>
<evidence type="ECO:0000313" key="7">
    <source>
        <dbReference type="Proteomes" id="UP000754750"/>
    </source>
</evidence>
<evidence type="ECO:0000256" key="2">
    <source>
        <dbReference type="ARBA" id="ARBA00022741"/>
    </source>
</evidence>
<dbReference type="SMART" id="SM00382">
    <property type="entry name" value="AAA"/>
    <property type="match status" value="1"/>
</dbReference>
<dbReference type="Pfam" id="PF08402">
    <property type="entry name" value="TOBE_2"/>
    <property type="match status" value="1"/>
</dbReference>